<dbReference type="SUPFAM" id="SSF50985">
    <property type="entry name" value="RCC1/BLIP-II"/>
    <property type="match status" value="1"/>
</dbReference>
<organism evidence="4 5">
    <name type="scientific">Dillenia turbinata</name>
    <dbReference type="NCBI Taxonomy" id="194707"/>
    <lineage>
        <taxon>Eukaryota</taxon>
        <taxon>Viridiplantae</taxon>
        <taxon>Streptophyta</taxon>
        <taxon>Embryophyta</taxon>
        <taxon>Tracheophyta</taxon>
        <taxon>Spermatophyta</taxon>
        <taxon>Magnoliopsida</taxon>
        <taxon>eudicotyledons</taxon>
        <taxon>Gunneridae</taxon>
        <taxon>Pentapetalae</taxon>
        <taxon>Dilleniales</taxon>
        <taxon>Dilleniaceae</taxon>
        <taxon>Dillenia</taxon>
    </lineage>
</organism>
<protein>
    <submittedName>
        <fullName evidence="4">Regulator of chromosome condensation, RCC1</fullName>
    </submittedName>
</protein>
<evidence type="ECO:0000256" key="2">
    <source>
        <dbReference type="PROSITE-ProRule" id="PRU00235"/>
    </source>
</evidence>
<dbReference type="PROSITE" id="PS50012">
    <property type="entry name" value="RCC1_3"/>
    <property type="match status" value="1"/>
</dbReference>
<dbReference type="InterPro" id="IPR051210">
    <property type="entry name" value="Ub_ligase/GEF_domain"/>
</dbReference>
<keyword evidence="5" id="KW-1185">Reference proteome</keyword>
<evidence type="ECO:0000256" key="3">
    <source>
        <dbReference type="SAM" id="MobiDB-lite"/>
    </source>
</evidence>
<feature type="region of interest" description="Disordered" evidence="3">
    <location>
        <begin position="126"/>
        <end position="177"/>
    </location>
</feature>
<comment type="caution">
    <text evidence="4">The sequence shown here is derived from an EMBL/GenBank/DDBJ whole genome shotgun (WGS) entry which is preliminary data.</text>
</comment>
<dbReference type="PANTHER" id="PTHR22870">
    <property type="entry name" value="REGULATOR OF CHROMOSOME CONDENSATION"/>
    <property type="match status" value="1"/>
</dbReference>
<proteinExistence type="predicted"/>
<gene>
    <name evidence="4" type="ORF">RJ641_011798</name>
</gene>
<feature type="compositionally biased region" description="Basic and acidic residues" evidence="3">
    <location>
        <begin position="126"/>
        <end position="143"/>
    </location>
</feature>
<evidence type="ECO:0000256" key="1">
    <source>
        <dbReference type="ARBA" id="ARBA00022737"/>
    </source>
</evidence>
<reference evidence="4 5" key="1">
    <citation type="submission" date="2023-12" db="EMBL/GenBank/DDBJ databases">
        <title>A high-quality genome assembly for Dillenia turbinata (Dilleniales).</title>
        <authorList>
            <person name="Chanderbali A."/>
        </authorList>
    </citation>
    <scope>NUCLEOTIDE SEQUENCE [LARGE SCALE GENOMIC DNA]</scope>
    <source>
        <strain evidence="4">LSX21</strain>
        <tissue evidence="4">Leaf</tissue>
    </source>
</reference>
<dbReference type="PANTHER" id="PTHR22870:SF360">
    <property type="entry name" value="ULTRAVIOLET-B RECEPTOR UVR8"/>
    <property type="match status" value="1"/>
</dbReference>
<dbReference type="Proteomes" id="UP001370490">
    <property type="component" value="Unassembled WGS sequence"/>
</dbReference>
<evidence type="ECO:0000313" key="4">
    <source>
        <dbReference type="EMBL" id="KAK6923494.1"/>
    </source>
</evidence>
<dbReference type="AlphaFoldDB" id="A0AAN8V253"/>
<dbReference type="InterPro" id="IPR000408">
    <property type="entry name" value="Reg_chr_condens"/>
</dbReference>
<keyword evidence="1" id="KW-0677">Repeat</keyword>
<dbReference type="EMBL" id="JBAMMX010000018">
    <property type="protein sequence ID" value="KAK6923494.1"/>
    <property type="molecule type" value="Genomic_DNA"/>
</dbReference>
<dbReference type="PROSITE" id="PS00626">
    <property type="entry name" value="RCC1_2"/>
    <property type="match status" value="1"/>
</dbReference>
<evidence type="ECO:0000313" key="5">
    <source>
        <dbReference type="Proteomes" id="UP001370490"/>
    </source>
</evidence>
<dbReference type="Gene3D" id="2.130.10.30">
    <property type="entry name" value="Regulator of chromosome condensation 1/beta-lactamase-inhibitor protein II"/>
    <property type="match status" value="1"/>
</dbReference>
<feature type="repeat" description="RCC1" evidence="2">
    <location>
        <begin position="102"/>
        <end position="129"/>
    </location>
</feature>
<name>A0AAN8V253_9MAGN</name>
<sequence length="177" mass="19329">MNSPRARLKLDIRDLESDNSIDKSEEPCMQLPNVPFIFPLASFTILSPVVFITIPEPSIVAKPSTKPMEEENIVLALDHEPGISVQMVAAGAEHTAAITEDGALYGWGWGRYGNLGLGDRSDRLVPEKVSDSHHGGKKADAQKQKLLRKKNSSELPVKRHGNVESIDADVLNGSDIH</sequence>
<dbReference type="InterPro" id="IPR009091">
    <property type="entry name" value="RCC1/BLIP-II"/>
</dbReference>
<accession>A0AAN8V253</accession>
<dbReference type="Pfam" id="PF13540">
    <property type="entry name" value="RCC1_2"/>
    <property type="match status" value="1"/>
</dbReference>